<dbReference type="SUPFAM" id="SSF50037">
    <property type="entry name" value="C-terminal domain of transcriptional repressors"/>
    <property type="match status" value="1"/>
</dbReference>
<protein>
    <submittedName>
        <fullName evidence="3">Ferrous iron transport protein A</fullName>
    </submittedName>
</protein>
<evidence type="ECO:0000313" key="3">
    <source>
        <dbReference type="EMBL" id="QOJ79436.1"/>
    </source>
</evidence>
<accession>A0A7L9FKP8</accession>
<dbReference type="PANTHER" id="PTHR43151">
    <property type="entry name" value="FEOA FAMILY PROTEIN"/>
    <property type="match status" value="1"/>
</dbReference>
<dbReference type="SMART" id="SM00899">
    <property type="entry name" value="FeoA"/>
    <property type="match status" value="1"/>
</dbReference>
<dbReference type="Pfam" id="PF04023">
    <property type="entry name" value="FeoA"/>
    <property type="match status" value="1"/>
</dbReference>
<dbReference type="InterPro" id="IPR053184">
    <property type="entry name" value="FeoA-like"/>
</dbReference>
<dbReference type="PANTHER" id="PTHR43151:SF1">
    <property type="entry name" value="SSR2333 PROTEIN"/>
    <property type="match status" value="1"/>
</dbReference>
<dbReference type="RefSeq" id="WP_192819408.1">
    <property type="nucleotide sequence ID" value="NZ_CP062310.1"/>
</dbReference>
<organism evidence="3 4">
    <name type="scientific">Infirmifilum lucidum</name>
    <dbReference type="NCBI Taxonomy" id="2776706"/>
    <lineage>
        <taxon>Archaea</taxon>
        <taxon>Thermoproteota</taxon>
        <taxon>Thermoprotei</taxon>
        <taxon>Thermofilales</taxon>
        <taxon>Thermofilaceae</taxon>
        <taxon>Infirmifilum</taxon>
    </lineage>
</organism>
<keyword evidence="1" id="KW-0408">Iron</keyword>
<proteinExistence type="predicted"/>
<dbReference type="InParanoid" id="A0A7L9FKP8"/>
<dbReference type="Gene3D" id="2.30.30.90">
    <property type="match status" value="1"/>
</dbReference>
<dbReference type="Proteomes" id="UP000594121">
    <property type="component" value="Chromosome"/>
</dbReference>
<evidence type="ECO:0000313" key="4">
    <source>
        <dbReference type="Proteomes" id="UP000594121"/>
    </source>
</evidence>
<dbReference type="InterPro" id="IPR008988">
    <property type="entry name" value="Transcriptional_repressor_C"/>
</dbReference>
<dbReference type="KEGG" id="thel:IG193_02955"/>
<dbReference type="GeneID" id="59148821"/>
<evidence type="ECO:0000259" key="2">
    <source>
        <dbReference type="SMART" id="SM00899"/>
    </source>
</evidence>
<reference evidence="3 4" key="1">
    <citation type="submission" date="2020-10" db="EMBL/GenBank/DDBJ databases">
        <title>Thermofilum lucidum 3507LT sp. nov. a novel member of Thermofilaceae family isolated from Chile hot spring, and proposal of description order Thermofilales.</title>
        <authorList>
            <person name="Zayulina K.S."/>
            <person name="Elcheninov A.G."/>
            <person name="Toshchakov S.V."/>
            <person name="Kublanov I.V."/>
        </authorList>
    </citation>
    <scope>NUCLEOTIDE SEQUENCE [LARGE SCALE GENOMIC DNA]</scope>
    <source>
        <strain evidence="3 4">3507LT</strain>
    </source>
</reference>
<sequence length="79" mass="8292">MTASNIIPLSLARPGSLVRIIHVQGGRGAFKRLFELGIIPGETVRVVFNDAGPVVVERGGTRFAIGRGLAAKILVEVVG</sequence>
<dbReference type="AlphaFoldDB" id="A0A7L9FKP8"/>
<dbReference type="InterPro" id="IPR038157">
    <property type="entry name" value="FeoA_core_dom"/>
</dbReference>
<dbReference type="EMBL" id="CP062310">
    <property type="protein sequence ID" value="QOJ79436.1"/>
    <property type="molecule type" value="Genomic_DNA"/>
</dbReference>
<name>A0A7L9FKP8_9CREN</name>
<feature type="domain" description="Ferrous iron transporter FeoA-like" evidence="2">
    <location>
        <begin position="7"/>
        <end position="77"/>
    </location>
</feature>
<gene>
    <name evidence="3" type="ORF">IG193_02955</name>
</gene>
<dbReference type="GO" id="GO:0046914">
    <property type="term" value="F:transition metal ion binding"/>
    <property type="evidence" value="ECO:0007669"/>
    <property type="project" value="InterPro"/>
</dbReference>
<keyword evidence="4" id="KW-1185">Reference proteome</keyword>
<evidence type="ECO:0000256" key="1">
    <source>
        <dbReference type="ARBA" id="ARBA00023004"/>
    </source>
</evidence>
<dbReference type="InterPro" id="IPR007167">
    <property type="entry name" value="Fe-transptr_FeoA-like"/>
</dbReference>